<dbReference type="Proteomes" id="UP001237642">
    <property type="component" value="Unassembled WGS sequence"/>
</dbReference>
<sequence length="111" mass="12605">MELPPYRRHFDVVVAYEDDDDNDIDIPQISIYFRGKEVLGDEDEWISGKNNSLVKEMDKKVEKKVRENVKMMMSKLAEKCPELKVDIEELSVAPSNSVQDGDASGADNDTP</sequence>
<feature type="region of interest" description="Disordered" evidence="1">
    <location>
        <begin position="92"/>
        <end position="111"/>
    </location>
</feature>
<protein>
    <submittedName>
        <fullName evidence="2">Uncharacterized protein</fullName>
    </submittedName>
</protein>
<dbReference type="EMBL" id="JAUIZM010000008">
    <property type="protein sequence ID" value="KAK1371707.1"/>
    <property type="molecule type" value="Genomic_DNA"/>
</dbReference>
<evidence type="ECO:0000313" key="3">
    <source>
        <dbReference type="Proteomes" id="UP001237642"/>
    </source>
</evidence>
<name>A0AAD8HQS2_9APIA</name>
<evidence type="ECO:0000313" key="2">
    <source>
        <dbReference type="EMBL" id="KAK1371707.1"/>
    </source>
</evidence>
<gene>
    <name evidence="2" type="ORF">POM88_037799</name>
</gene>
<reference evidence="2" key="1">
    <citation type="submission" date="2023-02" db="EMBL/GenBank/DDBJ databases">
        <title>Genome of toxic invasive species Heracleum sosnowskyi carries increased number of genes despite the absence of recent whole-genome duplications.</title>
        <authorList>
            <person name="Schelkunov M."/>
            <person name="Shtratnikova V."/>
            <person name="Makarenko M."/>
            <person name="Klepikova A."/>
            <person name="Omelchenko D."/>
            <person name="Novikova G."/>
            <person name="Obukhova E."/>
            <person name="Bogdanov V."/>
            <person name="Penin A."/>
            <person name="Logacheva M."/>
        </authorList>
    </citation>
    <scope>NUCLEOTIDE SEQUENCE</scope>
    <source>
        <strain evidence="2">Hsosn_3</strain>
        <tissue evidence="2">Leaf</tissue>
    </source>
</reference>
<reference evidence="2" key="2">
    <citation type="submission" date="2023-05" db="EMBL/GenBank/DDBJ databases">
        <authorList>
            <person name="Schelkunov M.I."/>
        </authorList>
    </citation>
    <scope>NUCLEOTIDE SEQUENCE</scope>
    <source>
        <strain evidence="2">Hsosn_3</strain>
        <tissue evidence="2">Leaf</tissue>
    </source>
</reference>
<proteinExistence type="predicted"/>
<comment type="caution">
    <text evidence="2">The sequence shown here is derived from an EMBL/GenBank/DDBJ whole genome shotgun (WGS) entry which is preliminary data.</text>
</comment>
<keyword evidence="3" id="KW-1185">Reference proteome</keyword>
<accession>A0AAD8HQS2</accession>
<organism evidence="2 3">
    <name type="scientific">Heracleum sosnowskyi</name>
    <dbReference type="NCBI Taxonomy" id="360622"/>
    <lineage>
        <taxon>Eukaryota</taxon>
        <taxon>Viridiplantae</taxon>
        <taxon>Streptophyta</taxon>
        <taxon>Embryophyta</taxon>
        <taxon>Tracheophyta</taxon>
        <taxon>Spermatophyta</taxon>
        <taxon>Magnoliopsida</taxon>
        <taxon>eudicotyledons</taxon>
        <taxon>Gunneridae</taxon>
        <taxon>Pentapetalae</taxon>
        <taxon>asterids</taxon>
        <taxon>campanulids</taxon>
        <taxon>Apiales</taxon>
        <taxon>Apiaceae</taxon>
        <taxon>Apioideae</taxon>
        <taxon>apioid superclade</taxon>
        <taxon>Tordylieae</taxon>
        <taxon>Tordyliinae</taxon>
        <taxon>Heracleum</taxon>
    </lineage>
</organism>
<evidence type="ECO:0000256" key="1">
    <source>
        <dbReference type="SAM" id="MobiDB-lite"/>
    </source>
</evidence>
<dbReference type="AlphaFoldDB" id="A0AAD8HQS2"/>